<keyword evidence="1" id="KW-0732">Signal</keyword>
<sequence>MKKTRSFLPCFIVFFLLGLLSCQNNYDIESPFIKDELEGLSIEGVQQWFNEKHNNLSSLRQSSKNKKVPNWRKSLFLDFKFGEAVVTPLVYEQNYSVSFIKNKKDNTQTPRTTILLNSLSYLVVYKDKDDKYIEEIVNVIPEENYLVKSKRLNNKAPFDGMINVYSWDGELTKGYIYENGKIIGDNLSVNDKNLRLRLLDCYTIDYYLCPSENLTSSGEIMSYAGCDFMFSSTACFNLGGSSASGGGGDTYSDILGFNAVDTPLEKTRKLAAKVPQAFKQNLQCVPFANALKKAMMNSNISGKLLEVRSSSSFIISDLYNNGLTAISTNGYHAAIRVGDTVFDNLNPNGVDYNSWRGALDSSGGITVTSTDF</sequence>
<gene>
    <name evidence="3" type="ORF">J2I46_18980</name>
</gene>
<accession>A0ABS3JL08</accession>
<organism evidence="3 4">
    <name type="scientific">Fibrella forsythiae</name>
    <dbReference type="NCBI Taxonomy" id="2817061"/>
    <lineage>
        <taxon>Bacteria</taxon>
        <taxon>Pseudomonadati</taxon>
        <taxon>Bacteroidota</taxon>
        <taxon>Cytophagia</taxon>
        <taxon>Cytophagales</taxon>
        <taxon>Spirosomataceae</taxon>
        <taxon>Fibrella</taxon>
    </lineage>
</organism>
<reference evidence="3 4" key="1">
    <citation type="submission" date="2021-03" db="EMBL/GenBank/DDBJ databases">
        <title>Fibrella sp. HMF5405 genome sequencing and assembly.</title>
        <authorList>
            <person name="Kang H."/>
            <person name="Kim H."/>
            <person name="Bae S."/>
            <person name="Joh K."/>
        </authorList>
    </citation>
    <scope>NUCLEOTIDE SEQUENCE [LARGE SCALE GENOMIC DNA]</scope>
    <source>
        <strain evidence="3 4">HMF5405</strain>
    </source>
</reference>
<dbReference type="RefSeq" id="WP_207330640.1">
    <property type="nucleotide sequence ID" value="NZ_JAFMYW010000006.1"/>
</dbReference>
<evidence type="ECO:0000256" key="1">
    <source>
        <dbReference type="SAM" id="SignalP"/>
    </source>
</evidence>
<feature type="chain" id="PRO_5047053156" description="Tox-PL-2 domain-containing protein" evidence="1">
    <location>
        <begin position="27"/>
        <end position="372"/>
    </location>
</feature>
<proteinExistence type="predicted"/>
<dbReference type="Proteomes" id="UP000664628">
    <property type="component" value="Unassembled WGS sequence"/>
</dbReference>
<evidence type="ECO:0000313" key="4">
    <source>
        <dbReference type="Proteomes" id="UP000664628"/>
    </source>
</evidence>
<dbReference type="Pfam" id="PF15643">
    <property type="entry name" value="Tox-PL-2"/>
    <property type="match status" value="1"/>
</dbReference>
<dbReference type="EMBL" id="JAFMYW010000006">
    <property type="protein sequence ID" value="MBO0950685.1"/>
    <property type="molecule type" value="Genomic_DNA"/>
</dbReference>
<evidence type="ECO:0000313" key="3">
    <source>
        <dbReference type="EMBL" id="MBO0950685.1"/>
    </source>
</evidence>
<evidence type="ECO:0000259" key="2">
    <source>
        <dbReference type="Pfam" id="PF15643"/>
    </source>
</evidence>
<feature type="signal peptide" evidence="1">
    <location>
        <begin position="1"/>
        <end position="26"/>
    </location>
</feature>
<comment type="caution">
    <text evidence="3">The sequence shown here is derived from an EMBL/GenBank/DDBJ whole genome shotgun (WGS) entry which is preliminary data.</text>
</comment>
<feature type="domain" description="Tox-PL-2" evidence="2">
    <location>
        <begin position="276"/>
        <end position="355"/>
    </location>
</feature>
<protein>
    <recommendedName>
        <fullName evidence="2">Tox-PL-2 domain-containing protein</fullName>
    </recommendedName>
</protein>
<dbReference type="PROSITE" id="PS51257">
    <property type="entry name" value="PROKAR_LIPOPROTEIN"/>
    <property type="match status" value="1"/>
</dbReference>
<dbReference type="InterPro" id="IPR028910">
    <property type="entry name" value="Tox-PL-2_dom"/>
</dbReference>
<name>A0ABS3JL08_9BACT</name>
<keyword evidence="4" id="KW-1185">Reference proteome</keyword>